<dbReference type="EMBL" id="VLNR01000001">
    <property type="protein sequence ID" value="TSE11472.1"/>
    <property type="molecule type" value="Genomic_DNA"/>
</dbReference>
<evidence type="ECO:0000313" key="3">
    <source>
        <dbReference type="Proteomes" id="UP000318833"/>
    </source>
</evidence>
<feature type="chain" id="PRO_5022182301" evidence="1">
    <location>
        <begin position="22"/>
        <end position="387"/>
    </location>
</feature>
<proteinExistence type="predicted"/>
<sequence length="387" mass="42267">MKKINVLLALLILGISCNDSSDILEDNFTRGGLVVWDQVPDSFRLNVLEFEDLVFSNGVEDPNNNIISYDLRMTYGDITVDKFITLTSFPNTLTFSGQEILTALNLTKDDLDIAIPLNFVAVITTTNGVFDGARIDFDSETNSNDGGDSGTELFDNPAFNQAINFGLSLFVPPPLKLRGTSFEEPFGTDDRYTRTDAVAVGELLNNPGERHVQHTAVGTGIDDEIGFRSFFEDPNTTVSSPGFTSEQIGISNDPGPTGGSFLDGDQAYQVEDIDGTIRIEFDRVTVDATQHPTTGIQIQYFPIGGNNRESDDFIRATAIVERADGSMETLVLLDINGLVVNDGLDRWNLIDSGFLTDVVAYTLTVEIAVDGGSEDTYFDQMLVYIPG</sequence>
<accession>A0A554VS41</accession>
<evidence type="ECO:0000256" key="1">
    <source>
        <dbReference type="SAM" id="SignalP"/>
    </source>
</evidence>
<evidence type="ECO:0000313" key="2">
    <source>
        <dbReference type="EMBL" id="TSE11472.1"/>
    </source>
</evidence>
<dbReference type="Proteomes" id="UP000318833">
    <property type="component" value="Unassembled WGS sequence"/>
</dbReference>
<name>A0A554VS41_9FLAO</name>
<keyword evidence="3" id="KW-1185">Reference proteome</keyword>
<dbReference type="PROSITE" id="PS51257">
    <property type="entry name" value="PROKAR_LIPOPROTEIN"/>
    <property type="match status" value="1"/>
</dbReference>
<gene>
    <name evidence="2" type="ORF">FOF46_00375</name>
</gene>
<dbReference type="OrthoDB" id="1452385at2"/>
<protein>
    <submittedName>
        <fullName evidence="2">Uncharacterized protein</fullName>
    </submittedName>
</protein>
<keyword evidence="1" id="KW-0732">Signal</keyword>
<reference evidence="2 3" key="1">
    <citation type="submission" date="2019-07" db="EMBL/GenBank/DDBJ databases">
        <title>The draft genome sequence of Aquimarina algiphila M91.</title>
        <authorList>
            <person name="Meng X."/>
        </authorList>
    </citation>
    <scope>NUCLEOTIDE SEQUENCE [LARGE SCALE GENOMIC DNA]</scope>
    <source>
        <strain evidence="2 3">M91</strain>
    </source>
</reference>
<dbReference type="RefSeq" id="WP_143915082.1">
    <property type="nucleotide sequence ID" value="NZ_CANMIK010000004.1"/>
</dbReference>
<organism evidence="2 3">
    <name type="scientific">Aquimarina algiphila</name>
    <dbReference type="NCBI Taxonomy" id="2047982"/>
    <lineage>
        <taxon>Bacteria</taxon>
        <taxon>Pseudomonadati</taxon>
        <taxon>Bacteroidota</taxon>
        <taxon>Flavobacteriia</taxon>
        <taxon>Flavobacteriales</taxon>
        <taxon>Flavobacteriaceae</taxon>
        <taxon>Aquimarina</taxon>
    </lineage>
</organism>
<feature type="signal peptide" evidence="1">
    <location>
        <begin position="1"/>
        <end position="21"/>
    </location>
</feature>
<dbReference type="AlphaFoldDB" id="A0A554VS41"/>
<comment type="caution">
    <text evidence="2">The sequence shown here is derived from an EMBL/GenBank/DDBJ whole genome shotgun (WGS) entry which is preliminary data.</text>
</comment>